<evidence type="ECO:0000256" key="2">
    <source>
        <dbReference type="SAM" id="SignalP"/>
    </source>
</evidence>
<dbReference type="PROSITE" id="PS51257">
    <property type="entry name" value="PROKAR_LIPOPROTEIN"/>
    <property type="match status" value="1"/>
</dbReference>
<feature type="signal peptide" evidence="2">
    <location>
        <begin position="1"/>
        <end position="23"/>
    </location>
</feature>
<feature type="chain" id="PRO_5038421017" evidence="2">
    <location>
        <begin position="24"/>
        <end position="232"/>
    </location>
</feature>
<name>A0A1H1XHQ1_9MICO</name>
<feature type="compositionally biased region" description="Low complexity" evidence="1">
    <location>
        <begin position="62"/>
        <end position="72"/>
    </location>
</feature>
<dbReference type="Proteomes" id="UP000181956">
    <property type="component" value="Chromosome I"/>
</dbReference>
<accession>A0A1H1XHQ1</accession>
<evidence type="ECO:0000256" key="1">
    <source>
        <dbReference type="SAM" id="MobiDB-lite"/>
    </source>
</evidence>
<organism evidence="3 4">
    <name type="scientific">Microterricola viridarii</name>
    <dbReference type="NCBI Taxonomy" id="412690"/>
    <lineage>
        <taxon>Bacteria</taxon>
        <taxon>Bacillati</taxon>
        <taxon>Actinomycetota</taxon>
        <taxon>Actinomycetes</taxon>
        <taxon>Micrococcales</taxon>
        <taxon>Microbacteriaceae</taxon>
        <taxon>Microterricola</taxon>
    </lineage>
</organism>
<protein>
    <submittedName>
        <fullName evidence="3">Uncharacterized protein</fullName>
    </submittedName>
</protein>
<keyword evidence="2" id="KW-0732">Signal</keyword>
<dbReference type="STRING" id="412690.SAMN04489834_2796"/>
<dbReference type="AlphaFoldDB" id="A0A1H1XHQ1"/>
<sequence length="232" mass="23632">MAMRTLGGTKPALATVLSAGIVAALLSGCAIGPGAEPPRSDGQTVAPPAETSAPRPTPVGTPAQPEQPAAPAIDLENPGTWLIGFEGIGPIDRGAQIVDVRPAMGAFSERAMPEWCPVAQFDRAGGPTVVATLDEDFATVTGMFVGGGADPAATTESSPRTAEGIGIGSTLGEMLAAYPTITKSGEYGGGTPTLYYALQNPAGVWLVFSVYEEVVGAIFVRDTPRPPSEYCA</sequence>
<proteinExistence type="predicted"/>
<gene>
    <name evidence="3" type="ORF">SAMN04489834_2796</name>
</gene>
<dbReference type="EMBL" id="LT629742">
    <property type="protein sequence ID" value="SDT08753.1"/>
    <property type="molecule type" value="Genomic_DNA"/>
</dbReference>
<evidence type="ECO:0000313" key="3">
    <source>
        <dbReference type="EMBL" id="SDT08753.1"/>
    </source>
</evidence>
<keyword evidence="4" id="KW-1185">Reference proteome</keyword>
<reference evidence="4" key="1">
    <citation type="submission" date="2016-10" db="EMBL/GenBank/DDBJ databases">
        <authorList>
            <person name="Varghese N."/>
            <person name="Submissions S."/>
        </authorList>
    </citation>
    <scope>NUCLEOTIDE SEQUENCE [LARGE SCALE GENOMIC DNA]</scope>
    <source>
        <strain evidence="4">DSM 21772</strain>
    </source>
</reference>
<evidence type="ECO:0000313" key="4">
    <source>
        <dbReference type="Proteomes" id="UP000181956"/>
    </source>
</evidence>
<feature type="region of interest" description="Disordered" evidence="1">
    <location>
        <begin position="34"/>
        <end position="74"/>
    </location>
</feature>